<keyword evidence="1" id="KW-0472">Membrane</keyword>
<evidence type="ECO:0000313" key="2">
    <source>
        <dbReference type="EMBL" id="KAJ4821766.1"/>
    </source>
</evidence>
<gene>
    <name evidence="2" type="ORF">Tsubulata_046260</name>
</gene>
<reference evidence="2" key="1">
    <citation type="submission" date="2022-02" db="EMBL/GenBank/DDBJ databases">
        <authorList>
            <person name="Henning P.M."/>
            <person name="McCubbin A.G."/>
            <person name="Shore J.S."/>
        </authorList>
    </citation>
    <scope>NUCLEOTIDE SEQUENCE</scope>
    <source>
        <strain evidence="2">F60SS</strain>
        <tissue evidence="2">Leaves</tissue>
    </source>
</reference>
<feature type="transmembrane region" description="Helical" evidence="1">
    <location>
        <begin position="12"/>
        <end position="34"/>
    </location>
</feature>
<accession>A0A9Q0F1E8</accession>
<organism evidence="2 3">
    <name type="scientific">Turnera subulata</name>
    <dbReference type="NCBI Taxonomy" id="218843"/>
    <lineage>
        <taxon>Eukaryota</taxon>
        <taxon>Viridiplantae</taxon>
        <taxon>Streptophyta</taxon>
        <taxon>Embryophyta</taxon>
        <taxon>Tracheophyta</taxon>
        <taxon>Spermatophyta</taxon>
        <taxon>Magnoliopsida</taxon>
        <taxon>eudicotyledons</taxon>
        <taxon>Gunneridae</taxon>
        <taxon>Pentapetalae</taxon>
        <taxon>rosids</taxon>
        <taxon>fabids</taxon>
        <taxon>Malpighiales</taxon>
        <taxon>Passifloraceae</taxon>
        <taxon>Turnera</taxon>
    </lineage>
</organism>
<feature type="non-terminal residue" evidence="2">
    <location>
        <position position="1"/>
    </location>
</feature>
<dbReference type="AlphaFoldDB" id="A0A9Q0F1E8"/>
<proteinExistence type="predicted"/>
<comment type="caution">
    <text evidence="2">The sequence shown here is derived from an EMBL/GenBank/DDBJ whole genome shotgun (WGS) entry which is preliminary data.</text>
</comment>
<sequence length="192" mass="22299">MPLPIPPFINPFFGLTNSACIILLHFFFLLLQYIHHHHRSFLKTTTSIRDHHSKKIFQTKPNSIQNSLFELRLAKAPSFFDAMSKTQAGGQKERNGKSMLMGEVHKMHNRFRVNNKQELKRNILKQHKLLGRIGRSRLQGNFKSSSNLHKCWWVVGGSSTVTKLPTPRVAQRHIPWLWSKAKGTLARSRELW</sequence>
<keyword evidence="1" id="KW-1133">Transmembrane helix</keyword>
<evidence type="ECO:0000256" key="1">
    <source>
        <dbReference type="SAM" id="Phobius"/>
    </source>
</evidence>
<dbReference type="EMBL" id="JAKUCV010007868">
    <property type="protein sequence ID" value="KAJ4821766.1"/>
    <property type="molecule type" value="Genomic_DNA"/>
</dbReference>
<dbReference type="Proteomes" id="UP001141552">
    <property type="component" value="Unassembled WGS sequence"/>
</dbReference>
<keyword evidence="3" id="KW-1185">Reference proteome</keyword>
<evidence type="ECO:0000313" key="3">
    <source>
        <dbReference type="Proteomes" id="UP001141552"/>
    </source>
</evidence>
<reference evidence="2" key="2">
    <citation type="journal article" date="2023" name="Plants (Basel)">
        <title>Annotation of the Turnera subulata (Passifloraceae) Draft Genome Reveals the S-Locus Evolved after the Divergence of Turneroideae from Passifloroideae in a Stepwise Manner.</title>
        <authorList>
            <person name="Henning P.M."/>
            <person name="Roalson E.H."/>
            <person name="Mir W."/>
            <person name="McCubbin A.G."/>
            <person name="Shore J.S."/>
        </authorList>
    </citation>
    <scope>NUCLEOTIDE SEQUENCE</scope>
    <source>
        <strain evidence="2">F60SS</strain>
    </source>
</reference>
<protein>
    <submittedName>
        <fullName evidence="2">Uncharacterized protein</fullName>
    </submittedName>
</protein>
<name>A0A9Q0F1E8_9ROSI</name>
<keyword evidence="1" id="KW-0812">Transmembrane</keyword>